<evidence type="ECO:0000259" key="8">
    <source>
        <dbReference type="PROSITE" id="PS51704"/>
    </source>
</evidence>
<evidence type="ECO:0000256" key="5">
    <source>
        <dbReference type="ARBA" id="ARBA00022989"/>
    </source>
</evidence>
<keyword evidence="6" id="KW-0443">Lipid metabolism</keyword>
<keyword evidence="4" id="KW-0378">Hydrolase</keyword>
<comment type="caution">
    <text evidence="9">The sequence shown here is derived from an EMBL/GenBank/DDBJ whole genome shotgun (WGS) entry which is preliminary data.</text>
</comment>
<proteinExistence type="inferred from homology"/>
<evidence type="ECO:0000256" key="1">
    <source>
        <dbReference type="ARBA" id="ARBA00004370"/>
    </source>
</evidence>
<evidence type="ECO:0000256" key="7">
    <source>
        <dbReference type="ARBA" id="ARBA00023136"/>
    </source>
</evidence>
<name>A0AAW2ZD42_9EUKA</name>
<accession>A0AAW2ZD42</accession>
<dbReference type="GO" id="GO:0005737">
    <property type="term" value="C:cytoplasm"/>
    <property type="evidence" value="ECO:0007669"/>
    <property type="project" value="UniProtKB-ARBA"/>
</dbReference>
<dbReference type="PANTHER" id="PTHR42758">
    <property type="entry name" value="PHOSPHATIDYLGLYCEROL PHOSPHOLIPASE C"/>
    <property type="match status" value="1"/>
</dbReference>
<dbReference type="InterPro" id="IPR017946">
    <property type="entry name" value="PLC-like_Pdiesterase_TIM-brl"/>
</dbReference>
<evidence type="ECO:0000256" key="4">
    <source>
        <dbReference type="ARBA" id="ARBA00022801"/>
    </source>
</evidence>
<comment type="similarity">
    <text evidence="2">Belongs to the glycerophosphoryl diester phosphodiesterase family.</text>
</comment>
<protein>
    <submittedName>
        <fullName evidence="9">Glycerophosphodiester phosphodiesterase</fullName>
    </submittedName>
</protein>
<dbReference type="Pfam" id="PF03009">
    <property type="entry name" value="GDPD"/>
    <property type="match status" value="1"/>
</dbReference>
<dbReference type="Proteomes" id="UP001431209">
    <property type="component" value="Unassembled WGS sequence"/>
</dbReference>
<dbReference type="EMBL" id="JAOPGA020001301">
    <property type="protein sequence ID" value="KAL0487096.1"/>
    <property type="molecule type" value="Genomic_DNA"/>
</dbReference>
<feature type="domain" description="GP-PDE" evidence="8">
    <location>
        <begin position="10"/>
        <end position="268"/>
    </location>
</feature>
<gene>
    <name evidence="9" type="ORF">AKO1_000975</name>
</gene>
<keyword evidence="7" id="KW-0472">Membrane</keyword>
<dbReference type="Gene3D" id="3.20.20.190">
    <property type="entry name" value="Phosphatidylinositol (PI) phosphodiesterase"/>
    <property type="match status" value="1"/>
</dbReference>
<dbReference type="InterPro" id="IPR052271">
    <property type="entry name" value="GDPD-Related"/>
</dbReference>
<dbReference type="PROSITE" id="PS51704">
    <property type="entry name" value="GP_PDE"/>
    <property type="match status" value="1"/>
</dbReference>
<comment type="subcellular location">
    <subcellularLocation>
        <location evidence="1">Membrane</location>
    </subcellularLocation>
</comment>
<dbReference type="GO" id="GO:0008081">
    <property type="term" value="F:phosphoric diester hydrolase activity"/>
    <property type="evidence" value="ECO:0007669"/>
    <property type="project" value="InterPro"/>
</dbReference>
<sequence>MNALELLSFPAHASHRGGRHHLFGPENTMYSYRKSVHDCGTQILEIDLYLSKDGHIILHHDPTVRIGNSGNDTNIKNLVLEKIKTVDAAYNFTPDGITFPMRGKGHTIPTLRDVLDEFDSKNDLLFFFDFKDIDAIEPAMLEIESRNLSKRVIFGAVLEEINSKLLSIKNSIPLAADYATMRNIVANYQAGTLNKLQIRHEILGFYLPDDESYKTIINYDLFDAFHSLHKKIALFGPALDRTDVVNYALGAKTDIIFSDRPDVLRSVLDK</sequence>
<evidence type="ECO:0000256" key="3">
    <source>
        <dbReference type="ARBA" id="ARBA00022692"/>
    </source>
</evidence>
<keyword evidence="5" id="KW-1133">Transmembrane helix</keyword>
<dbReference type="AlphaFoldDB" id="A0AAW2ZD42"/>
<organism evidence="9 10">
    <name type="scientific">Acrasis kona</name>
    <dbReference type="NCBI Taxonomy" id="1008807"/>
    <lineage>
        <taxon>Eukaryota</taxon>
        <taxon>Discoba</taxon>
        <taxon>Heterolobosea</taxon>
        <taxon>Tetramitia</taxon>
        <taxon>Eutetramitia</taxon>
        <taxon>Acrasidae</taxon>
        <taxon>Acrasis</taxon>
    </lineage>
</organism>
<dbReference type="GO" id="GO:0016020">
    <property type="term" value="C:membrane"/>
    <property type="evidence" value="ECO:0007669"/>
    <property type="project" value="UniProtKB-SubCell"/>
</dbReference>
<dbReference type="SUPFAM" id="SSF51695">
    <property type="entry name" value="PLC-like phosphodiesterases"/>
    <property type="match status" value="1"/>
</dbReference>
<keyword evidence="10" id="KW-1185">Reference proteome</keyword>
<evidence type="ECO:0000256" key="6">
    <source>
        <dbReference type="ARBA" id="ARBA00023098"/>
    </source>
</evidence>
<dbReference type="InterPro" id="IPR030395">
    <property type="entry name" value="GP_PDE_dom"/>
</dbReference>
<evidence type="ECO:0000256" key="2">
    <source>
        <dbReference type="ARBA" id="ARBA00007277"/>
    </source>
</evidence>
<keyword evidence="3" id="KW-0812">Transmembrane</keyword>
<dbReference type="PANTHER" id="PTHR42758:SF2">
    <property type="entry name" value="PHOSPHATIDYLGLYCEROL PHOSPHOLIPASE C"/>
    <property type="match status" value="1"/>
</dbReference>
<evidence type="ECO:0000313" key="9">
    <source>
        <dbReference type="EMBL" id="KAL0487096.1"/>
    </source>
</evidence>
<evidence type="ECO:0000313" key="10">
    <source>
        <dbReference type="Proteomes" id="UP001431209"/>
    </source>
</evidence>
<reference evidence="9 10" key="1">
    <citation type="submission" date="2024-03" db="EMBL/GenBank/DDBJ databases">
        <title>The Acrasis kona genome and developmental transcriptomes reveal deep origins of eukaryotic multicellular pathways.</title>
        <authorList>
            <person name="Sheikh S."/>
            <person name="Fu C.-J."/>
            <person name="Brown M.W."/>
            <person name="Baldauf S.L."/>
        </authorList>
    </citation>
    <scope>NUCLEOTIDE SEQUENCE [LARGE SCALE GENOMIC DNA]</scope>
    <source>
        <strain evidence="9 10">ATCC MYA-3509</strain>
    </source>
</reference>
<dbReference type="GO" id="GO:0046475">
    <property type="term" value="P:glycerophospholipid catabolic process"/>
    <property type="evidence" value="ECO:0007669"/>
    <property type="project" value="TreeGrafter"/>
</dbReference>